<dbReference type="EMBL" id="JBHSDQ010000002">
    <property type="protein sequence ID" value="MFC4395850.1"/>
    <property type="molecule type" value="Genomic_DNA"/>
</dbReference>
<keyword evidence="5" id="KW-1185">Reference proteome</keyword>
<protein>
    <submittedName>
        <fullName evidence="4">Uncharacterized protein</fullName>
    </submittedName>
</protein>
<feature type="transmembrane region" description="Helical" evidence="2">
    <location>
        <begin position="181"/>
        <end position="202"/>
    </location>
</feature>
<feature type="compositionally biased region" description="Low complexity" evidence="1">
    <location>
        <begin position="118"/>
        <end position="139"/>
    </location>
</feature>
<feature type="compositionally biased region" description="Polar residues" evidence="1">
    <location>
        <begin position="147"/>
        <end position="158"/>
    </location>
</feature>
<keyword evidence="3" id="KW-0732">Signal</keyword>
<dbReference type="Proteomes" id="UP001595778">
    <property type="component" value="Unassembled WGS sequence"/>
</dbReference>
<evidence type="ECO:0000256" key="3">
    <source>
        <dbReference type="SAM" id="SignalP"/>
    </source>
</evidence>
<dbReference type="RefSeq" id="WP_376976893.1">
    <property type="nucleotide sequence ID" value="NZ_JBHSDQ010000002.1"/>
</dbReference>
<name>A0ABV8WIA9_9MICC</name>
<feature type="compositionally biased region" description="Pro residues" evidence="1">
    <location>
        <begin position="78"/>
        <end position="101"/>
    </location>
</feature>
<feature type="compositionally biased region" description="Low complexity" evidence="1">
    <location>
        <begin position="161"/>
        <end position="178"/>
    </location>
</feature>
<feature type="signal peptide" evidence="3">
    <location>
        <begin position="1"/>
        <end position="34"/>
    </location>
</feature>
<keyword evidence="2" id="KW-0812">Transmembrane</keyword>
<evidence type="ECO:0000256" key="1">
    <source>
        <dbReference type="SAM" id="MobiDB-lite"/>
    </source>
</evidence>
<keyword evidence="2" id="KW-0472">Membrane</keyword>
<keyword evidence="2" id="KW-1133">Transmembrane helix</keyword>
<evidence type="ECO:0000313" key="5">
    <source>
        <dbReference type="Proteomes" id="UP001595778"/>
    </source>
</evidence>
<gene>
    <name evidence="4" type="ORF">ACFO0G_07070</name>
</gene>
<sequence>MTPSAPFRHAVSTTASAAVLALAFGFFPTGPALAATTAPSPTPASGTQSTDCGLVCLPILAGSPDTGQNGRPRKSKEPAPPPAQPAPPAEPPAQPAQPQPPQADTTPQPDAPAPDPAAIPATAPAVPAEPAPDTASAAAGYRPPTGPSSGQDWNSPVTRSAAPAQLAAAAPAGGQGPNGPALLPIVAGTVLLAVSAGAFAWWTRNRNRLRVH</sequence>
<proteinExistence type="predicted"/>
<feature type="region of interest" description="Disordered" evidence="1">
    <location>
        <begin position="58"/>
        <end position="178"/>
    </location>
</feature>
<accession>A0ABV8WIA9</accession>
<reference evidence="5" key="1">
    <citation type="journal article" date="2019" name="Int. J. Syst. Evol. Microbiol.">
        <title>The Global Catalogue of Microorganisms (GCM) 10K type strain sequencing project: providing services to taxonomists for standard genome sequencing and annotation.</title>
        <authorList>
            <consortium name="The Broad Institute Genomics Platform"/>
            <consortium name="The Broad Institute Genome Sequencing Center for Infectious Disease"/>
            <person name="Wu L."/>
            <person name="Ma J."/>
        </authorList>
    </citation>
    <scope>NUCLEOTIDE SEQUENCE [LARGE SCALE GENOMIC DNA]</scope>
    <source>
        <strain evidence="5">PJ61</strain>
    </source>
</reference>
<organism evidence="4 5">
    <name type="scientific">Arthrobacter sedimenti</name>
    <dbReference type="NCBI Taxonomy" id="2694931"/>
    <lineage>
        <taxon>Bacteria</taxon>
        <taxon>Bacillati</taxon>
        <taxon>Actinomycetota</taxon>
        <taxon>Actinomycetes</taxon>
        <taxon>Micrococcales</taxon>
        <taxon>Micrococcaceae</taxon>
        <taxon>Arthrobacter</taxon>
    </lineage>
</organism>
<evidence type="ECO:0000313" key="4">
    <source>
        <dbReference type="EMBL" id="MFC4395850.1"/>
    </source>
</evidence>
<evidence type="ECO:0000256" key="2">
    <source>
        <dbReference type="SAM" id="Phobius"/>
    </source>
</evidence>
<feature type="chain" id="PRO_5045337807" evidence="3">
    <location>
        <begin position="35"/>
        <end position="212"/>
    </location>
</feature>
<comment type="caution">
    <text evidence="4">The sequence shown here is derived from an EMBL/GenBank/DDBJ whole genome shotgun (WGS) entry which is preliminary data.</text>
</comment>